<dbReference type="RefSeq" id="WP_184824282.1">
    <property type="nucleotide sequence ID" value="NZ_JACHMM010000001.1"/>
</dbReference>
<accession>A0A7W9GSV1</accession>
<feature type="region of interest" description="Disordered" evidence="1">
    <location>
        <begin position="35"/>
        <end position="57"/>
    </location>
</feature>
<evidence type="ECO:0000313" key="2">
    <source>
        <dbReference type="EMBL" id="MBB5789121.1"/>
    </source>
</evidence>
<gene>
    <name evidence="2" type="ORF">HD601_003696</name>
</gene>
<organism evidence="2 3">
    <name type="scientific">Jiangella mangrovi</name>
    <dbReference type="NCBI Taxonomy" id="1524084"/>
    <lineage>
        <taxon>Bacteria</taxon>
        <taxon>Bacillati</taxon>
        <taxon>Actinomycetota</taxon>
        <taxon>Actinomycetes</taxon>
        <taxon>Jiangellales</taxon>
        <taxon>Jiangellaceae</taxon>
        <taxon>Jiangella</taxon>
    </lineage>
</organism>
<reference evidence="2 3" key="1">
    <citation type="submission" date="2020-08" db="EMBL/GenBank/DDBJ databases">
        <title>Sequencing the genomes of 1000 actinobacteria strains.</title>
        <authorList>
            <person name="Klenk H.-P."/>
        </authorList>
    </citation>
    <scope>NUCLEOTIDE SEQUENCE [LARGE SCALE GENOMIC DNA]</scope>
    <source>
        <strain evidence="2 3">DSM 102122</strain>
    </source>
</reference>
<dbReference type="EMBL" id="JACHMM010000001">
    <property type="protein sequence ID" value="MBB5789121.1"/>
    <property type="molecule type" value="Genomic_DNA"/>
</dbReference>
<dbReference type="Proteomes" id="UP000542813">
    <property type="component" value="Unassembled WGS sequence"/>
</dbReference>
<comment type="caution">
    <text evidence="2">The sequence shown here is derived from an EMBL/GenBank/DDBJ whole genome shotgun (WGS) entry which is preliminary data.</text>
</comment>
<protein>
    <submittedName>
        <fullName evidence="2">Uncharacterized protein</fullName>
    </submittedName>
</protein>
<name>A0A7W9GSV1_9ACTN</name>
<sequence>MLRRDTEYVLTWNAQNHSWLVRPIERDGNQIMQIGGGTQMGDPAWAMSSPLGTGWDD</sequence>
<proteinExistence type="predicted"/>
<dbReference type="AlphaFoldDB" id="A0A7W9GSV1"/>
<evidence type="ECO:0000313" key="3">
    <source>
        <dbReference type="Proteomes" id="UP000542813"/>
    </source>
</evidence>
<keyword evidence="3" id="KW-1185">Reference proteome</keyword>
<evidence type="ECO:0000256" key="1">
    <source>
        <dbReference type="SAM" id="MobiDB-lite"/>
    </source>
</evidence>